<dbReference type="Pfam" id="PF01551">
    <property type="entry name" value="Peptidase_M23"/>
    <property type="match status" value="1"/>
</dbReference>
<reference evidence="3 4" key="1">
    <citation type="submission" date="2020-06" db="EMBL/GenBank/DDBJ databases">
        <title>Mannheimia pernigra sp. nov. isolated from bovine respiratory tract.</title>
        <authorList>
            <person name="Kuhnert P."/>
            <person name="Akarsu-Egger H."/>
        </authorList>
    </citation>
    <scope>NUCLEOTIDE SEQUENCE [LARGE SCALE GENOMIC DNA]</scope>
    <source>
        <strain evidence="3 4">BNO311</strain>
    </source>
</reference>
<protein>
    <submittedName>
        <fullName evidence="3">M23 family metallopeptidase</fullName>
    </submittedName>
</protein>
<feature type="domain" description="M23ase beta-sheet core" evidence="2">
    <location>
        <begin position="135"/>
        <end position="261"/>
    </location>
</feature>
<accession>A0A7D5HWR5</accession>
<proteinExistence type="predicted"/>
<feature type="region of interest" description="Disordered" evidence="1">
    <location>
        <begin position="77"/>
        <end position="97"/>
    </location>
</feature>
<evidence type="ECO:0000256" key="1">
    <source>
        <dbReference type="SAM" id="MobiDB-lite"/>
    </source>
</evidence>
<feature type="region of interest" description="Disordered" evidence="1">
    <location>
        <begin position="19"/>
        <end position="39"/>
    </location>
</feature>
<dbReference type="EMBL" id="CP055306">
    <property type="protein sequence ID" value="QLB40510.1"/>
    <property type="molecule type" value="Genomic_DNA"/>
</dbReference>
<dbReference type="RefSeq" id="WP_176809860.1">
    <property type="nucleotide sequence ID" value="NZ_CP055306.1"/>
</dbReference>
<keyword evidence="4" id="KW-1185">Reference proteome</keyword>
<dbReference type="CDD" id="cd12797">
    <property type="entry name" value="M23_peptidase"/>
    <property type="match status" value="1"/>
</dbReference>
<dbReference type="Gene3D" id="2.70.70.10">
    <property type="entry name" value="Glucose Permease (Domain IIA)"/>
    <property type="match status" value="1"/>
</dbReference>
<dbReference type="Proteomes" id="UP000509660">
    <property type="component" value="Chromosome"/>
</dbReference>
<dbReference type="AlphaFoldDB" id="A0A7D5HWR5"/>
<evidence type="ECO:0000313" key="4">
    <source>
        <dbReference type="Proteomes" id="UP000509660"/>
    </source>
</evidence>
<evidence type="ECO:0000313" key="3">
    <source>
        <dbReference type="EMBL" id="QLB40510.1"/>
    </source>
</evidence>
<dbReference type="PANTHER" id="PTHR21666:SF270">
    <property type="entry name" value="MUREIN HYDROLASE ACTIVATOR ENVC"/>
    <property type="match status" value="1"/>
</dbReference>
<name>A0A7D5HWR5_9PAST</name>
<dbReference type="InterPro" id="IPR016047">
    <property type="entry name" value="M23ase_b-sheet_dom"/>
</dbReference>
<dbReference type="PANTHER" id="PTHR21666">
    <property type="entry name" value="PEPTIDASE-RELATED"/>
    <property type="match status" value="1"/>
</dbReference>
<dbReference type="GO" id="GO:0004222">
    <property type="term" value="F:metalloendopeptidase activity"/>
    <property type="evidence" value="ECO:0007669"/>
    <property type="project" value="TreeGrafter"/>
</dbReference>
<sequence length="285" mass="31331">MIFQDKTTKKPVANLQYNLVSPYGNKPHTTDSQGRDSGLGAKVGDKIEFVVNKQTVGTAKIVKNQLPILVTVDATNHQPQKQSVQQPTQQPLPSGLSRWHDPLDRCVIRTARLRSAKAATFGPVRIDRKTGRPRNHGGVDFEAAPGTPIKAVADGRVIHISEAYHDFGDASFGAFVILQCQLDDLPEPQKTVARKSAKGEFVWFFYAHLSEIDPKLKQFPDVSCGQVLGKTGFSGNAGGTKPPMNTIKNGAHLHFEARTIGEKKIAKGLENRFDPLPFFPYIKQP</sequence>
<gene>
    <name evidence="3" type="ORF">HV559_06295</name>
</gene>
<dbReference type="InterPro" id="IPR050570">
    <property type="entry name" value="Cell_wall_metabolism_enzyme"/>
</dbReference>
<evidence type="ECO:0000259" key="2">
    <source>
        <dbReference type="Pfam" id="PF01551"/>
    </source>
</evidence>
<dbReference type="SUPFAM" id="SSF51261">
    <property type="entry name" value="Duplicated hybrid motif"/>
    <property type="match status" value="1"/>
</dbReference>
<dbReference type="InterPro" id="IPR011055">
    <property type="entry name" value="Dup_hybrid_motif"/>
</dbReference>
<feature type="compositionally biased region" description="Low complexity" evidence="1">
    <location>
        <begin position="78"/>
        <end position="93"/>
    </location>
</feature>
<organism evidence="3 4">
    <name type="scientific">Mannheimia pernigra</name>
    <dbReference type="NCBI Taxonomy" id="111844"/>
    <lineage>
        <taxon>Bacteria</taxon>
        <taxon>Pseudomonadati</taxon>
        <taxon>Pseudomonadota</taxon>
        <taxon>Gammaproteobacteria</taxon>
        <taxon>Pasteurellales</taxon>
        <taxon>Pasteurellaceae</taxon>
        <taxon>Mannheimia</taxon>
    </lineage>
</organism>